<organism evidence="2 3">
    <name type="scientific">Folsomia candida</name>
    <name type="common">Springtail</name>
    <dbReference type="NCBI Taxonomy" id="158441"/>
    <lineage>
        <taxon>Eukaryota</taxon>
        <taxon>Metazoa</taxon>
        <taxon>Ecdysozoa</taxon>
        <taxon>Arthropoda</taxon>
        <taxon>Hexapoda</taxon>
        <taxon>Collembola</taxon>
        <taxon>Entomobryomorpha</taxon>
        <taxon>Isotomoidea</taxon>
        <taxon>Isotomidae</taxon>
        <taxon>Proisotominae</taxon>
        <taxon>Folsomia</taxon>
    </lineage>
</organism>
<protein>
    <submittedName>
        <fullName evidence="2">Uncharacterized protein</fullName>
    </submittedName>
</protein>
<keyword evidence="3" id="KW-1185">Reference proteome</keyword>
<evidence type="ECO:0000313" key="2">
    <source>
        <dbReference type="EMBL" id="OXA54792.1"/>
    </source>
</evidence>
<gene>
    <name evidence="2" type="ORF">Fcan01_11291</name>
</gene>
<reference evidence="2 3" key="1">
    <citation type="submission" date="2015-12" db="EMBL/GenBank/DDBJ databases">
        <title>The genome of Folsomia candida.</title>
        <authorList>
            <person name="Faddeeva A."/>
            <person name="Derks M.F."/>
            <person name="Anvar Y."/>
            <person name="Smit S."/>
            <person name="Van Straalen N."/>
            <person name="Roelofs D."/>
        </authorList>
    </citation>
    <scope>NUCLEOTIDE SEQUENCE [LARGE SCALE GENOMIC DNA]</scope>
    <source>
        <strain evidence="2 3">VU population</strain>
        <tissue evidence="2">Whole body</tissue>
    </source>
</reference>
<sequence>MACPQQWGHVRGHATLTMGTQHQRSCDLNNGDTTSEVMRPQQWGHNIRGMQDTRPILPKIHQGLSQNPHPPRSPVPQKAAPITSSSSDDEIPIPADVNTSALTRFSIPEENLHLGEQDPLVHDNFPNSLLHHIRGEWFLTQPCQ</sequence>
<dbReference type="Proteomes" id="UP000198287">
    <property type="component" value="Unassembled WGS sequence"/>
</dbReference>
<evidence type="ECO:0000256" key="1">
    <source>
        <dbReference type="SAM" id="MobiDB-lite"/>
    </source>
</evidence>
<comment type="caution">
    <text evidence="2">The sequence shown here is derived from an EMBL/GenBank/DDBJ whole genome shotgun (WGS) entry which is preliminary data.</text>
</comment>
<name>A0A226EAV9_FOLCA</name>
<evidence type="ECO:0000313" key="3">
    <source>
        <dbReference type="Proteomes" id="UP000198287"/>
    </source>
</evidence>
<proteinExistence type="predicted"/>
<feature type="region of interest" description="Disordered" evidence="1">
    <location>
        <begin position="60"/>
        <end position="94"/>
    </location>
</feature>
<dbReference type="AlphaFoldDB" id="A0A226EAV9"/>
<dbReference type="EMBL" id="LNIX01000005">
    <property type="protein sequence ID" value="OXA54792.1"/>
    <property type="molecule type" value="Genomic_DNA"/>
</dbReference>
<accession>A0A226EAV9</accession>